<evidence type="ECO:0000256" key="3">
    <source>
        <dbReference type="ARBA" id="ARBA00023125"/>
    </source>
</evidence>
<evidence type="ECO:0000256" key="2">
    <source>
        <dbReference type="ARBA" id="ARBA00022829"/>
    </source>
</evidence>
<dbReference type="GO" id="GO:0003677">
    <property type="term" value="F:DNA binding"/>
    <property type="evidence" value="ECO:0007669"/>
    <property type="project" value="UniProtKB-KW"/>
</dbReference>
<dbReference type="InterPro" id="IPR036086">
    <property type="entry name" value="ParB/Sulfiredoxin_sf"/>
</dbReference>
<dbReference type="NCBIfam" id="TIGR00180">
    <property type="entry name" value="parB_part"/>
    <property type="match status" value="1"/>
</dbReference>
<keyword evidence="3" id="KW-0238">DNA-binding</keyword>
<dbReference type="InterPro" id="IPR004437">
    <property type="entry name" value="ParB/RepB/Spo0J"/>
</dbReference>
<sequence>MSPAQESTQTVPTTERRANESIFWIERRRIEPNPYQPRREFDEAALKDLADSIRIHGMLQPIIVSRLEVETSRGLEVKYQLIAGERRLRAAGLANMAQVPVIIKKEPTDRMKLELALIENVQREDLNAIDKAKAFRQLIDDFKLMQREVAERVGKSREMVANTIRLLSLPVDMQDAVASGKMTEGHARAILMVGSSAELQRQMFNDIMAGKLTVRDAENEARKLSGRELKPRRRFGSPGDVETRNWQSKLQEMLGTKVLVQKIGDHGKIVIEFYSDEELRAIINKVLQERGPAGNM</sequence>
<dbReference type="AlphaFoldDB" id="A0A1G2KS06"/>
<dbReference type="GO" id="GO:0005694">
    <property type="term" value="C:chromosome"/>
    <property type="evidence" value="ECO:0007669"/>
    <property type="project" value="TreeGrafter"/>
</dbReference>
<feature type="domain" description="ParB-like N-terminal" evidence="4">
    <location>
        <begin position="23"/>
        <end position="121"/>
    </location>
</feature>
<dbReference type="GO" id="GO:0007059">
    <property type="term" value="P:chromosome segregation"/>
    <property type="evidence" value="ECO:0007669"/>
    <property type="project" value="UniProtKB-KW"/>
</dbReference>
<evidence type="ECO:0000313" key="6">
    <source>
        <dbReference type="Proteomes" id="UP000177362"/>
    </source>
</evidence>
<dbReference type="Pfam" id="PF23552">
    <property type="entry name" value="ParB_C"/>
    <property type="match status" value="1"/>
</dbReference>
<comment type="similarity">
    <text evidence="1">Belongs to the ParB family.</text>
</comment>
<comment type="caution">
    <text evidence="5">The sequence shown here is derived from an EMBL/GenBank/DDBJ whole genome shotgun (WGS) entry which is preliminary data.</text>
</comment>
<dbReference type="Pfam" id="PF17762">
    <property type="entry name" value="HTH_ParB"/>
    <property type="match status" value="1"/>
</dbReference>
<dbReference type="Gene3D" id="1.10.10.2830">
    <property type="match status" value="1"/>
</dbReference>
<gene>
    <name evidence="5" type="ORF">A3C11_01735</name>
</gene>
<proteinExistence type="inferred from homology"/>
<evidence type="ECO:0000259" key="4">
    <source>
        <dbReference type="SMART" id="SM00470"/>
    </source>
</evidence>
<dbReference type="Proteomes" id="UP000177362">
    <property type="component" value="Unassembled WGS sequence"/>
</dbReference>
<evidence type="ECO:0000256" key="1">
    <source>
        <dbReference type="ARBA" id="ARBA00006295"/>
    </source>
</evidence>
<dbReference type="SUPFAM" id="SSF109709">
    <property type="entry name" value="KorB DNA-binding domain-like"/>
    <property type="match status" value="1"/>
</dbReference>
<evidence type="ECO:0000313" key="5">
    <source>
        <dbReference type="EMBL" id="OHA01362.1"/>
    </source>
</evidence>
<dbReference type="CDD" id="cd16393">
    <property type="entry name" value="SPO0J_N"/>
    <property type="match status" value="1"/>
</dbReference>
<dbReference type="SUPFAM" id="SSF110849">
    <property type="entry name" value="ParB/Sulfiredoxin"/>
    <property type="match status" value="1"/>
</dbReference>
<reference evidence="5 6" key="1">
    <citation type="journal article" date="2016" name="Nat. Commun.">
        <title>Thousands of microbial genomes shed light on interconnected biogeochemical processes in an aquifer system.</title>
        <authorList>
            <person name="Anantharaman K."/>
            <person name="Brown C.T."/>
            <person name="Hug L.A."/>
            <person name="Sharon I."/>
            <person name="Castelle C.J."/>
            <person name="Probst A.J."/>
            <person name="Thomas B.C."/>
            <person name="Singh A."/>
            <person name="Wilkins M.J."/>
            <person name="Karaoz U."/>
            <person name="Brodie E.L."/>
            <person name="Williams K.H."/>
            <person name="Hubbard S.S."/>
            <person name="Banfield J.F."/>
        </authorList>
    </citation>
    <scope>NUCLEOTIDE SEQUENCE [LARGE SCALE GENOMIC DNA]</scope>
</reference>
<dbReference type="EMBL" id="MHQJ01000018">
    <property type="protein sequence ID" value="OHA01362.1"/>
    <property type="molecule type" value="Genomic_DNA"/>
</dbReference>
<protein>
    <recommendedName>
        <fullName evidence="4">ParB-like N-terminal domain-containing protein</fullName>
    </recommendedName>
</protein>
<dbReference type="PANTHER" id="PTHR33375">
    <property type="entry name" value="CHROMOSOME-PARTITIONING PROTEIN PARB-RELATED"/>
    <property type="match status" value="1"/>
</dbReference>
<accession>A0A1G2KS06</accession>
<dbReference type="STRING" id="1802271.A3C11_01735"/>
<dbReference type="GO" id="GO:0045881">
    <property type="term" value="P:positive regulation of sporulation resulting in formation of a cellular spore"/>
    <property type="evidence" value="ECO:0007669"/>
    <property type="project" value="TreeGrafter"/>
</dbReference>
<dbReference type="PANTHER" id="PTHR33375:SF1">
    <property type="entry name" value="CHROMOSOME-PARTITIONING PROTEIN PARB-RELATED"/>
    <property type="match status" value="1"/>
</dbReference>
<dbReference type="FunFam" id="3.90.1530.30:FF:000001">
    <property type="entry name" value="Chromosome partitioning protein ParB"/>
    <property type="match status" value="1"/>
</dbReference>
<dbReference type="FunFam" id="1.10.10.2830:FF:000001">
    <property type="entry name" value="Chromosome partitioning protein ParB"/>
    <property type="match status" value="1"/>
</dbReference>
<name>A0A1G2KS06_9BACT</name>
<dbReference type="InterPro" id="IPR050336">
    <property type="entry name" value="Chromosome_partition/occlusion"/>
</dbReference>
<dbReference type="InterPro" id="IPR041468">
    <property type="entry name" value="HTH_ParB/Spo0J"/>
</dbReference>
<keyword evidence="2" id="KW-0159">Chromosome partition</keyword>
<dbReference type="SMART" id="SM00470">
    <property type="entry name" value="ParB"/>
    <property type="match status" value="1"/>
</dbReference>
<dbReference type="Gene3D" id="3.90.1530.30">
    <property type="match status" value="1"/>
</dbReference>
<organism evidence="5 6">
    <name type="scientific">Candidatus Sungbacteria bacterium RIFCSPHIGHO2_02_FULL_49_12</name>
    <dbReference type="NCBI Taxonomy" id="1802271"/>
    <lineage>
        <taxon>Bacteria</taxon>
        <taxon>Candidatus Sungiibacteriota</taxon>
    </lineage>
</organism>
<dbReference type="InterPro" id="IPR003115">
    <property type="entry name" value="ParB_N"/>
</dbReference>
<dbReference type="Pfam" id="PF02195">
    <property type="entry name" value="ParB_N"/>
    <property type="match status" value="1"/>
</dbReference>
<dbReference type="InterPro" id="IPR057240">
    <property type="entry name" value="ParB_dimer_C"/>
</dbReference>